<reference evidence="3 4" key="1">
    <citation type="submission" date="2016-06" db="EMBL/GenBank/DDBJ databases">
        <title>Genome sequence of Porphyrobacter dokdonensis DSW-74.</title>
        <authorList>
            <person name="Kim J.F."/>
            <person name="Song J.Y."/>
        </authorList>
    </citation>
    <scope>NUCLEOTIDE SEQUENCE [LARGE SCALE GENOMIC DNA]</scope>
    <source>
        <strain evidence="3 4">DSW-74</strain>
    </source>
</reference>
<feature type="domain" description="Anti-sigma-28 factor FlgM C-terminal" evidence="2">
    <location>
        <begin position="50"/>
        <end position="87"/>
    </location>
</feature>
<organism evidence="3 4">
    <name type="scientific">Erythrobacter dokdonensis DSW-74</name>
    <dbReference type="NCBI Taxonomy" id="1300349"/>
    <lineage>
        <taxon>Bacteria</taxon>
        <taxon>Pseudomonadati</taxon>
        <taxon>Pseudomonadota</taxon>
        <taxon>Alphaproteobacteria</taxon>
        <taxon>Sphingomonadales</taxon>
        <taxon>Erythrobacteraceae</taxon>
        <taxon>Erythrobacter/Porphyrobacter group</taxon>
        <taxon>Erythrobacter</taxon>
    </lineage>
</organism>
<dbReference type="EMBL" id="LZYB01000003">
    <property type="protein sequence ID" value="OBV10927.1"/>
    <property type="molecule type" value="Genomic_DNA"/>
</dbReference>
<evidence type="ECO:0000256" key="1">
    <source>
        <dbReference type="SAM" id="MobiDB-lite"/>
    </source>
</evidence>
<dbReference type="InterPro" id="IPR035890">
    <property type="entry name" value="Anti-sigma-28_factor_FlgM_sf"/>
</dbReference>
<gene>
    <name evidence="3" type="ORF">I603_1335</name>
</gene>
<accession>A0A1A7BHL7</accession>
<proteinExistence type="predicted"/>
<dbReference type="Proteomes" id="UP000092484">
    <property type="component" value="Unassembled WGS sequence"/>
</dbReference>
<dbReference type="Pfam" id="PF04316">
    <property type="entry name" value="FlgM"/>
    <property type="match status" value="1"/>
</dbReference>
<comment type="caution">
    <text evidence="3">The sequence shown here is derived from an EMBL/GenBank/DDBJ whole genome shotgun (WGS) entry which is preliminary data.</text>
</comment>
<dbReference type="AlphaFoldDB" id="A0A1A7BHL7"/>
<keyword evidence="4" id="KW-1185">Reference proteome</keyword>
<feature type="region of interest" description="Disordered" evidence="1">
    <location>
        <begin position="20"/>
        <end position="39"/>
    </location>
</feature>
<evidence type="ECO:0000313" key="4">
    <source>
        <dbReference type="Proteomes" id="UP000092484"/>
    </source>
</evidence>
<evidence type="ECO:0000313" key="3">
    <source>
        <dbReference type="EMBL" id="OBV10927.1"/>
    </source>
</evidence>
<dbReference type="RefSeq" id="WP_084439931.1">
    <property type="nucleotide sequence ID" value="NZ_LZYB01000003.1"/>
</dbReference>
<protein>
    <submittedName>
        <fullName evidence="3">Anti-sigma-28 factor, FlgM family protein</fullName>
    </submittedName>
</protein>
<dbReference type="SUPFAM" id="SSF101498">
    <property type="entry name" value="Anti-sigma factor FlgM"/>
    <property type="match status" value="1"/>
</dbReference>
<dbReference type="STRING" id="1300349.I603_1335"/>
<name>A0A1A7BHL7_9SPHN</name>
<sequence length="99" mass="9968">MPSVELSKLQGIAAPRAVTSGERAQIGARSASTRAADTPASGVSVAVGTAVEAASPPVDAERVAQIRAALQDGSYPLVPTRIVDAMIAAQVSFAVPVKD</sequence>
<dbReference type="InterPro" id="IPR031316">
    <property type="entry name" value="FlgM_C"/>
</dbReference>
<evidence type="ECO:0000259" key="2">
    <source>
        <dbReference type="Pfam" id="PF04316"/>
    </source>
</evidence>